<evidence type="ECO:0000256" key="6">
    <source>
        <dbReference type="ARBA" id="ARBA00022840"/>
    </source>
</evidence>
<dbReference type="PANTHER" id="PTHR43289">
    <property type="entry name" value="MITOGEN-ACTIVATED PROTEIN KINASE KINASE KINASE 20-RELATED"/>
    <property type="match status" value="1"/>
</dbReference>
<evidence type="ECO:0000313" key="12">
    <source>
        <dbReference type="Proteomes" id="UP000270471"/>
    </source>
</evidence>
<feature type="compositionally biased region" description="Basic and acidic residues" evidence="8">
    <location>
        <begin position="470"/>
        <end position="502"/>
    </location>
</feature>
<feature type="compositionally biased region" description="Low complexity" evidence="8">
    <location>
        <begin position="452"/>
        <end position="464"/>
    </location>
</feature>
<dbReference type="PROSITE" id="PS00108">
    <property type="entry name" value="PROTEIN_KINASE_ST"/>
    <property type="match status" value="1"/>
</dbReference>
<keyword evidence="2 11" id="KW-0723">Serine/threonine-protein kinase</keyword>
<dbReference type="EC" id="2.7.11.1" evidence="1"/>
<dbReference type="SMART" id="SM00220">
    <property type="entry name" value="S_TKc"/>
    <property type="match status" value="1"/>
</dbReference>
<evidence type="ECO:0000256" key="7">
    <source>
        <dbReference type="PROSITE-ProRule" id="PRU10141"/>
    </source>
</evidence>
<evidence type="ECO:0000256" key="5">
    <source>
        <dbReference type="ARBA" id="ARBA00022777"/>
    </source>
</evidence>
<dbReference type="Gene3D" id="1.10.510.10">
    <property type="entry name" value="Transferase(Phosphotransferase) domain 1"/>
    <property type="match status" value="1"/>
</dbReference>
<dbReference type="AlphaFoldDB" id="A0A3M0I7P6"/>
<protein>
    <recommendedName>
        <fullName evidence="1">non-specific serine/threonine protein kinase</fullName>
        <ecNumber evidence="1">2.7.11.1</ecNumber>
    </recommendedName>
</protein>
<accession>A0A3M0I7P6</accession>
<feature type="transmembrane region" description="Helical" evidence="9">
    <location>
        <begin position="395"/>
        <end position="416"/>
    </location>
</feature>
<evidence type="ECO:0000256" key="3">
    <source>
        <dbReference type="ARBA" id="ARBA00022679"/>
    </source>
</evidence>
<dbReference type="InterPro" id="IPR008271">
    <property type="entry name" value="Ser/Thr_kinase_AS"/>
</dbReference>
<dbReference type="InterPro" id="IPR000719">
    <property type="entry name" value="Prot_kinase_dom"/>
</dbReference>
<dbReference type="Proteomes" id="UP000270471">
    <property type="component" value="Unassembled WGS sequence"/>
</dbReference>
<dbReference type="Gene3D" id="3.30.200.20">
    <property type="entry name" value="Phosphorylase Kinase, domain 1"/>
    <property type="match status" value="1"/>
</dbReference>
<keyword evidence="9" id="KW-0472">Membrane</keyword>
<dbReference type="InterPro" id="IPR011009">
    <property type="entry name" value="Kinase-like_dom_sf"/>
</dbReference>
<keyword evidence="3" id="KW-0808">Transferase</keyword>
<dbReference type="PROSITE" id="PS00107">
    <property type="entry name" value="PROTEIN_KINASE_ATP"/>
    <property type="match status" value="1"/>
</dbReference>
<dbReference type="OrthoDB" id="9762169at2"/>
<feature type="compositionally biased region" description="Basic residues" evidence="8">
    <location>
        <begin position="373"/>
        <end position="383"/>
    </location>
</feature>
<reference evidence="11 12" key="1">
    <citation type="submission" date="2017-11" db="EMBL/GenBank/DDBJ databases">
        <title>Draft genome of actinobacteria isolated from guarana (Paullinia cupana (Mart.) Ducke.</title>
        <authorList>
            <person name="Siqueira K.A."/>
            <person name="Liotti R.G."/>
            <person name="Mendes T.A.O."/>
            <person name="Soares M.A."/>
        </authorList>
    </citation>
    <scope>NUCLEOTIDE SEQUENCE [LARGE SCALE GENOMIC DNA]</scope>
    <source>
        <strain evidence="11 12">193</strain>
    </source>
</reference>
<feature type="compositionally biased region" description="Gly residues" evidence="8">
    <location>
        <begin position="332"/>
        <end position="346"/>
    </location>
</feature>
<dbReference type="SUPFAM" id="SSF56112">
    <property type="entry name" value="Protein kinase-like (PK-like)"/>
    <property type="match status" value="1"/>
</dbReference>
<dbReference type="PROSITE" id="PS50011">
    <property type="entry name" value="PROTEIN_KINASE_DOM"/>
    <property type="match status" value="1"/>
</dbReference>
<dbReference type="GO" id="GO:0005524">
    <property type="term" value="F:ATP binding"/>
    <property type="evidence" value="ECO:0007669"/>
    <property type="project" value="UniProtKB-UniRule"/>
</dbReference>
<dbReference type="Pfam" id="PF00069">
    <property type="entry name" value="Pkinase"/>
    <property type="match status" value="1"/>
</dbReference>
<keyword evidence="6 7" id="KW-0067">ATP-binding</keyword>
<keyword evidence="9" id="KW-1133">Transmembrane helix</keyword>
<dbReference type="CDD" id="cd14014">
    <property type="entry name" value="STKc_PknB_like"/>
    <property type="match status" value="1"/>
</dbReference>
<dbReference type="FunFam" id="1.10.510.10:FF:000021">
    <property type="entry name" value="Serine/threonine protein kinase"/>
    <property type="match status" value="1"/>
</dbReference>
<sequence>MLIAGRYRPHTALGRGAMGEVWRARDEVLGTDVAIKFLLSQSSDATATARFRLEAQTAGRLDHPHVVGVLDFGAHEDRLFLVMELVEGDSLARVLSTAGSLPPERVARIAAEAAAGLAAAHEQGIVHRDIKPGNLLLAADGSLKIGDFGIARFMDDPAAGLTATGQIVGTSLYLAPERALGRPAGPPSDVYSLGCVLYQLLIGRPPFEADTAVAILHHHLDTAPTPPRQFGVDMPPALENYLLGMLAKQPEARPTAPQVAEWFAVDSWRGHREPLPPATPRETGGHASRRGRAAPGSGSGPTATAGPRSRPAAAAGRTAPGPAGRKSSGAAGRKGAGAVGRAGAGGAAQARHLSGEPGPATTYALPSGTHASSPHRGRGRRRPALRHLAARSPKLVGTIAAAVLFVAALLIGMALFSPDSGAAETSGPDTPRSSAPAPLSGTDTAPADPGFSADSVSAGSADGDGTPDGQPEKKPEHKDGKKKHDDHDDKDDKSDKDDKDED</sequence>
<feature type="region of interest" description="Disordered" evidence="8">
    <location>
        <begin position="270"/>
        <end position="383"/>
    </location>
</feature>
<dbReference type="RefSeq" id="WP_121889403.1">
    <property type="nucleotide sequence ID" value="NZ_PENI01000006.1"/>
</dbReference>
<keyword evidence="4 7" id="KW-0547">Nucleotide-binding</keyword>
<gene>
    <name evidence="11" type="ORF">CTZ28_12370</name>
</gene>
<keyword evidence="9" id="KW-0812">Transmembrane</keyword>
<organism evidence="11 12">
    <name type="scientific">Streptomyces shenzhenensis</name>
    <dbReference type="NCBI Taxonomy" id="943815"/>
    <lineage>
        <taxon>Bacteria</taxon>
        <taxon>Bacillati</taxon>
        <taxon>Actinomycetota</taxon>
        <taxon>Actinomycetes</taxon>
        <taxon>Kitasatosporales</taxon>
        <taxon>Streptomycetaceae</taxon>
        <taxon>Streptomyces</taxon>
    </lineage>
</organism>
<dbReference type="PANTHER" id="PTHR43289:SF6">
    <property type="entry name" value="SERINE_THREONINE-PROTEIN KINASE NEKL-3"/>
    <property type="match status" value="1"/>
</dbReference>
<feature type="region of interest" description="Disordered" evidence="8">
    <location>
        <begin position="421"/>
        <end position="502"/>
    </location>
</feature>
<keyword evidence="12" id="KW-1185">Reference proteome</keyword>
<feature type="binding site" evidence="7">
    <location>
        <position position="36"/>
    </location>
    <ligand>
        <name>ATP</name>
        <dbReference type="ChEBI" id="CHEBI:30616"/>
    </ligand>
</feature>
<evidence type="ECO:0000256" key="1">
    <source>
        <dbReference type="ARBA" id="ARBA00012513"/>
    </source>
</evidence>
<proteinExistence type="predicted"/>
<dbReference type="GO" id="GO:0004674">
    <property type="term" value="F:protein serine/threonine kinase activity"/>
    <property type="evidence" value="ECO:0007669"/>
    <property type="project" value="UniProtKB-KW"/>
</dbReference>
<evidence type="ECO:0000256" key="8">
    <source>
        <dbReference type="SAM" id="MobiDB-lite"/>
    </source>
</evidence>
<evidence type="ECO:0000256" key="9">
    <source>
        <dbReference type="SAM" id="Phobius"/>
    </source>
</evidence>
<feature type="domain" description="Protein kinase" evidence="10">
    <location>
        <begin position="7"/>
        <end position="263"/>
    </location>
</feature>
<name>A0A3M0I7P6_9ACTN</name>
<dbReference type="InterPro" id="IPR017441">
    <property type="entry name" value="Protein_kinase_ATP_BS"/>
</dbReference>
<comment type="caution">
    <text evidence="11">The sequence shown here is derived from an EMBL/GenBank/DDBJ whole genome shotgun (WGS) entry which is preliminary data.</text>
</comment>
<evidence type="ECO:0000256" key="2">
    <source>
        <dbReference type="ARBA" id="ARBA00022527"/>
    </source>
</evidence>
<feature type="compositionally biased region" description="Low complexity" evidence="8">
    <location>
        <begin position="293"/>
        <end position="331"/>
    </location>
</feature>
<keyword evidence="5 11" id="KW-0418">Kinase</keyword>
<evidence type="ECO:0000259" key="10">
    <source>
        <dbReference type="PROSITE" id="PS50011"/>
    </source>
</evidence>
<evidence type="ECO:0000313" key="11">
    <source>
        <dbReference type="EMBL" id="RMB85581.1"/>
    </source>
</evidence>
<evidence type="ECO:0000256" key="4">
    <source>
        <dbReference type="ARBA" id="ARBA00022741"/>
    </source>
</evidence>
<dbReference type="EMBL" id="PENI01000006">
    <property type="protein sequence ID" value="RMB85581.1"/>
    <property type="molecule type" value="Genomic_DNA"/>
</dbReference>